<evidence type="ECO:0000256" key="2">
    <source>
        <dbReference type="ARBA" id="ARBA00022630"/>
    </source>
</evidence>
<name>A0ABZ1I5U3_9PSEU</name>
<dbReference type="PANTHER" id="PTHR43557:SF2">
    <property type="entry name" value="RIESKE DOMAIN-CONTAINING PROTEIN-RELATED"/>
    <property type="match status" value="1"/>
</dbReference>
<dbReference type="PANTHER" id="PTHR43557">
    <property type="entry name" value="APOPTOSIS-INDUCING FACTOR 1"/>
    <property type="match status" value="1"/>
</dbReference>
<dbReference type="Gene3D" id="3.30.390.30">
    <property type="match status" value="1"/>
</dbReference>
<dbReference type="PRINTS" id="PR00368">
    <property type="entry name" value="FADPNR"/>
</dbReference>
<evidence type="ECO:0000256" key="4">
    <source>
        <dbReference type="ARBA" id="ARBA00023002"/>
    </source>
</evidence>
<evidence type="ECO:0000256" key="1">
    <source>
        <dbReference type="ARBA" id="ARBA00001974"/>
    </source>
</evidence>
<reference evidence="7 8" key="1">
    <citation type="journal article" date="2015" name="Int. J. Syst. Evol. Microbiol.">
        <title>Amycolatopsis rhabdoformis sp. nov., an actinomycete isolated from a tropical forest soil.</title>
        <authorList>
            <person name="Souza W.R."/>
            <person name="Silva R.E."/>
            <person name="Goodfellow M."/>
            <person name="Busarakam K."/>
            <person name="Figueiro F.S."/>
            <person name="Ferreira D."/>
            <person name="Rodrigues-Filho E."/>
            <person name="Moraes L.A.B."/>
            <person name="Zucchi T.D."/>
        </authorList>
    </citation>
    <scope>NUCLEOTIDE SEQUENCE [LARGE SCALE GENOMIC DNA]</scope>
    <source>
        <strain evidence="7 8">NCIMB 14900</strain>
    </source>
</reference>
<accession>A0ABZ1I5U3</accession>
<dbReference type="InterPro" id="IPR016156">
    <property type="entry name" value="FAD/NAD-linked_Rdtase_dimer_sf"/>
</dbReference>
<evidence type="ECO:0000313" key="8">
    <source>
        <dbReference type="Proteomes" id="UP001330812"/>
    </source>
</evidence>
<gene>
    <name evidence="7" type="ORF">VSH64_39580</name>
</gene>
<dbReference type="Pfam" id="PF07992">
    <property type="entry name" value="Pyr_redox_2"/>
    <property type="match status" value="1"/>
</dbReference>
<dbReference type="SUPFAM" id="SSF51905">
    <property type="entry name" value="FAD/NAD(P)-binding domain"/>
    <property type="match status" value="2"/>
</dbReference>
<keyword evidence="3" id="KW-0274">FAD</keyword>
<dbReference type="InterPro" id="IPR023753">
    <property type="entry name" value="FAD/NAD-binding_dom"/>
</dbReference>
<keyword evidence="2" id="KW-0285">Flavoprotein</keyword>
<organism evidence="7 8">
    <name type="scientific">Amycolatopsis rhabdoformis</name>
    <dbReference type="NCBI Taxonomy" id="1448059"/>
    <lineage>
        <taxon>Bacteria</taxon>
        <taxon>Bacillati</taxon>
        <taxon>Actinomycetota</taxon>
        <taxon>Actinomycetes</taxon>
        <taxon>Pseudonocardiales</taxon>
        <taxon>Pseudonocardiaceae</taxon>
        <taxon>Amycolatopsis</taxon>
    </lineage>
</organism>
<evidence type="ECO:0000259" key="6">
    <source>
        <dbReference type="Pfam" id="PF14759"/>
    </source>
</evidence>
<keyword evidence="8" id="KW-1185">Reference proteome</keyword>
<dbReference type="RefSeq" id="WP_326567862.1">
    <property type="nucleotide sequence ID" value="NZ_CP142149.1"/>
</dbReference>
<dbReference type="Pfam" id="PF14759">
    <property type="entry name" value="Reductase_C"/>
    <property type="match status" value="1"/>
</dbReference>
<dbReference type="InterPro" id="IPR036188">
    <property type="entry name" value="FAD/NAD-bd_sf"/>
</dbReference>
<sequence>MTTGSSLSPETVLVAGGGQSGFQAAASLRDKGFTGRVVLVGDEPGVPYQRPPLSKAYLKGTAGDEQLRLRPEDYFAEKGIELVPGRVASVDRGASRVVLASGEELAYDHLVLATGARNRVLPVPGADLAGVLMLRTRDDADRLRESLDAASSVVVIGGGFIGLEFASHAGKPVTVVEAQDRLLARVASPEVSSFFLELHEKAGHTVLLGTGVTALHGEGRVSSVELADGTRLPADLVVVAVGVVPETTLASDAGLTVTNGVVVDEHLRTEDPKIFAIGDCANFPCVHAGAATRLESVQNAVDQARCVAAAITGNAAPYDSLPWFWTDQTGAKLQIVGILANADKTVVVGDRAEGKFSVLSFRDGVLITVESVNRPPDHIAARRLFTADLRPTYADLEASSFDLKAHVKSRSAA</sequence>
<evidence type="ECO:0000259" key="5">
    <source>
        <dbReference type="Pfam" id="PF07992"/>
    </source>
</evidence>
<feature type="domain" description="Reductase C-terminal" evidence="6">
    <location>
        <begin position="323"/>
        <end position="405"/>
    </location>
</feature>
<dbReference type="EMBL" id="CP142149">
    <property type="protein sequence ID" value="WSE28868.1"/>
    <property type="molecule type" value="Genomic_DNA"/>
</dbReference>
<comment type="cofactor">
    <cofactor evidence="1">
        <name>FAD</name>
        <dbReference type="ChEBI" id="CHEBI:57692"/>
    </cofactor>
</comment>
<feature type="domain" description="FAD/NAD(P)-binding" evidence="5">
    <location>
        <begin position="12"/>
        <end position="304"/>
    </location>
</feature>
<protein>
    <submittedName>
        <fullName evidence="7">FAD-dependent oxidoreductase</fullName>
    </submittedName>
</protein>
<evidence type="ECO:0000256" key="3">
    <source>
        <dbReference type="ARBA" id="ARBA00022827"/>
    </source>
</evidence>
<dbReference type="PRINTS" id="PR00411">
    <property type="entry name" value="PNDRDTASEI"/>
</dbReference>
<dbReference type="InterPro" id="IPR028202">
    <property type="entry name" value="Reductase_C"/>
</dbReference>
<dbReference type="Proteomes" id="UP001330812">
    <property type="component" value="Chromosome"/>
</dbReference>
<dbReference type="SUPFAM" id="SSF55424">
    <property type="entry name" value="FAD/NAD-linked reductases, dimerisation (C-terminal) domain"/>
    <property type="match status" value="1"/>
</dbReference>
<dbReference type="InterPro" id="IPR050446">
    <property type="entry name" value="FAD-oxidoreductase/Apoptosis"/>
</dbReference>
<evidence type="ECO:0000313" key="7">
    <source>
        <dbReference type="EMBL" id="WSE28868.1"/>
    </source>
</evidence>
<dbReference type="Gene3D" id="3.50.50.60">
    <property type="entry name" value="FAD/NAD(P)-binding domain"/>
    <property type="match status" value="2"/>
</dbReference>
<proteinExistence type="predicted"/>
<keyword evidence="4" id="KW-0560">Oxidoreductase</keyword>